<dbReference type="RefSeq" id="WP_170862798.1">
    <property type="nucleotide sequence ID" value="NZ_BDEO01000010.1"/>
</dbReference>
<keyword evidence="2" id="KW-1185">Reference proteome</keyword>
<name>A0A1M6ZKV9_9GAMM</name>
<evidence type="ECO:0000313" key="1">
    <source>
        <dbReference type="EMBL" id="SHL31102.1"/>
    </source>
</evidence>
<sequence length="344" mass="35974">MRESAMPQAGMALPIVLVLLAMAAMLGTAGLRSSLTAERLAGNLKASVQAGMAAEVAASRGWAALSGPGDITVESSQEMSESMTWHEFLDPSHFQGEPARLADCAAPRRCAYRYVEEASRRHLVVAMGAVMEGGGRVLASSEPVRVAVVFSRLAELFSRYVLLAGGEVATGEGRASASRIHGNAAQDEGERVRIPYTDTSPPEGAVSLAVGSDEDGLPYCRFEESGDLGGRVYHCEGRLEIGAAARFHNAAFVARDDAHLSGEIGRASAVDVAVLSGGDIRLEAPGIVRGWLMSAGDAELAPGTTLEGAIIAHGDIQASGALAHLVGDPVLPHAPREKRLLSWE</sequence>
<dbReference type="Proteomes" id="UP000184248">
    <property type="component" value="Unassembled WGS sequence"/>
</dbReference>
<dbReference type="AlphaFoldDB" id="A0A1M6ZKV9"/>
<protein>
    <submittedName>
        <fullName evidence="1">PilX N-terminal</fullName>
    </submittedName>
</protein>
<reference evidence="2" key="1">
    <citation type="submission" date="2016-11" db="EMBL/GenBank/DDBJ databases">
        <authorList>
            <person name="Varghese N."/>
            <person name="Submissions S."/>
        </authorList>
    </citation>
    <scope>NUCLEOTIDE SEQUENCE [LARGE SCALE GENOMIC DNA]</scope>
    <source>
        <strain evidence="2">ALO Sharm</strain>
    </source>
</reference>
<evidence type="ECO:0000313" key="2">
    <source>
        <dbReference type="Proteomes" id="UP000184248"/>
    </source>
</evidence>
<accession>A0A1M6ZKV9</accession>
<proteinExistence type="predicted"/>
<organism evidence="1 2">
    <name type="scientific">Halomonas caseinilytica</name>
    <dbReference type="NCBI Taxonomy" id="438744"/>
    <lineage>
        <taxon>Bacteria</taxon>
        <taxon>Pseudomonadati</taxon>
        <taxon>Pseudomonadota</taxon>
        <taxon>Gammaproteobacteria</taxon>
        <taxon>Oceanospirillales</taxon>
        <taxon>Halomonadaceae</taxon>
        <taxon>Halomonas</taxon>
    </lineage>
</organism>
<gene>
    <name evidence="1" type="ORF">SAMN05192556_11115</name>
</gene>
<dbReference type="EMBL" id="FRAL01000011">
    <property type="protein sequence ID" value="SHL31102.1"/>
    <property type="molecule type" value="Genomic_DNA"/>
</dbReference>